<dbReference type="GO" id="GO:0008840">
    <property type="term" value="F:4-hydroxy-tetrahydrodipicolinate synthase activity"/>
    <property type="evidence" value="ECO:0007669"/>
    <property type="project" value="TreeGrafter"/>
</dbReference>
<evidence type="ECO:0000313" key="6">
    <source>
        <dbReference type="EMBL" id="RRH70096.1"/>
    </source>
</evidence>
<dbReference type="Gene3D" id="3.20.20.70">
    <property type="entry name" value="Aldolase class I"/>
    <property type="match status" value="1"/>
</dbReference>
<feature type="active site" description="Proton donor/acceptor" evidence="4">
    <location>
        <position position="135"/>
    </location>
</feature>
<keyword evidence="7" id="KW-1185">Reference proteome</keyword>
<evidence type="ECO:0000256" key="5">
    <source>
        <dbReference type="PIRSR" id="PIRSR001365-2"/>
    </source>
</evidence>
<evidence type="ECO:0000313" key="7">
    <source>
        <dbReference type="Proteomes" id="UP000282125"/>
    </source>
</evidence>
<organism evidence="6 7">
    <name type="scientific">Falsigemmobacter faecalis</name>
    <dbReference type="NCBI Taxonomy" id="2488730"/>
    <lineage>
        <taxon>Bacteria</taxon>
        <taxon>Pseudomonadati</taxon>
        <taxon>Pseudomonadota</taxon>
        <taxon>Alphaproteobacteria</taxon>
        <taxon>Rhodobacterales</taxon>
        <taxon>Paracoccaceae</taxon>
        <taxon>Falsigemmobacter</taxon>
    </lineage>
</organism>
<dbReference type="PIRSF" id="PIRSF001365">
    <property type="entry name" value="DHDPS"/>
    <property type="match status" value="1"/>
</dbReference>
<evidence type="ECO:0000256" key="3">
    <source>
        <dbReference type="PIRNR" id="PIRNR001365"/>
    </source>
</evidence>
<evidence type="ECO:0000256" key="1">
    <source>
        <dbReference type="ARBA" id="ARBA00007592"/>
    </source>
</evidence>
<dbReference type="OrthoDB" id="9778880at2"/>
<dbReference type="EMBL" id="RRAZ01000037">
    <property type="protein sequence ID" value="RRH70096.1"/>
    <property type="molecule type" value="Genomic_DNA"/>
</dbReference>
<dbReference type="PANTHER" id="PTHR12128:SF66">
    <property type="entry name" value="4-HYDROXY-2-OXOGLUTARATE ALDOLASE, MITOCHONDRIAL"/>
    <property type="match status" value="1"/>
</dbReference>
<feature type="binding site" evidence="5">
    <location>
        <position position="47"/>
    </location>
    <ligand>
        <name>pyruvate</name>
        <dbReference type="ChEBI" id="CHEBI:15361"/>
    </ligand>
</feature>
<dbReference type="PANTHER" id="PTHR12128">
    <property type="entry name" value="DIHYDRODIPICOLINATE SYNTHASE"/>
    <property type="match status" value="1"/>
</dbReference>
<comment type="similarity">
    <text evidence="1 3">Belongs to the DapA family.</text>
</comment>
<feature type="active site" description="Schiff-base intermediate with substrate" evidence="4">
    <location>
        <position position="163"/>
    </location>
</feature>
<evidence type="ECO:0000256" key="4">
    <source>
        <dbReference type="PIRSR" id="PIRSR001365-1"/>
    </source>
</evidence>
<comment type="caution">
    <text evidence="6">The sequence shown here is derived from an EMBL/GenBank/DDBJ whole genome shotgun (WGS) entry which is preliminary data.</text>
</comment>
<protein>
    <submittedName>
        <fullName evidence="6">Dihydrodipicolinate synthase family protein</fullName>
    </submittedName>
</protein>
<dbReference type="RefSeq" id="WP_124966468.1">
    <property type="nucleotide sequence ID" value="NZ_RRAZ01000037.1"/>
</dbReference>
<dbReference type="InterPro" id="IPR013785">
    <property type="entry name" value="Aldolase_TIM"/>
</dbReference>
<sequence length="301" mass="31954">MPALTGLSAFPITPADPDGRVATATFTRTLDQLITAGVDSLGVLGSTGGYMYLTAAERARTLSLACEVTAGRVPLLAGVGALSTRDAVAHARAARKAGAAAGLLAMVSYTPLTEDEIVSHTRRVSEDSGLPLCIYDNPGTTRVTISDDLLARLAELPGVIAVKNPAADPADVTRRLSTQRRRLPGRVSIGFSADWHCAGALLQGADTWYSVLAGTLPHPCVALAKAARRGDVRETTRLQLALEPVWDLFRRASSFRVVHEMARQLGQTPFPPPEPILPVSAEIAREIKELLTLPVLQPAQD</sequence>
<dbReference type="InterPro" id="IPR002220">
    <property type="entry name" value="DapA-like"/>
</dbReference>
<dbReference type="Pfam" id="PF00701">
    <property type="entry name" value="DHDPS"/>
    <property type="match status" value="1"/>
</dbReference>
<gene>
    <name evidence="6" type="ORF">EG244_17510</name>
</gene>
<dbReference type="AlphaFoldDB" id="A0A3P3D920"/>
<dbReference type="Proteomes" id="UP000282125">
    <property type="component" value="Unassembled WGS sequence"/>
</dbReference>
<name>A0A3P3D920_9RHOB</name>
<evidence type="ECO:0000256" key="2">
    <source>
        <dbReference type="ARBA" id="ARBA00023239"/>
    </source>
</evidence>
<accession>A0A3P3D920</accession>
<dbReference type="SMART" id="SM01130">
    <property type="entry name" value="DHDPS"/>
    <property type="match status" value="1"/>
</dbReference>
<dbReference type="PRINTS" id="PR00146">
    <property type="entry name" value="DHPICSNTHASE"/>
</dbReference>
<reference evidence="6 7" key="1">
    <citation type="submission" date="2018-11" db="EMBL/GenBank/DDBJ databases">
        <title>Gemmobacter sp. nov., YIM 102744-1 draft genome.</title>
        <authorList>
            <person name="Li G."/>
            <person name="Jiang Y."/>
        </authorList>
    </citation>
    <scope>NUCLEOTIDE SEQUENCE [LARGE SCALE GENOMIC DNA]</scope>
    <source>
        <strain evidence="6 7">YIM 102744-1</strain>
    </source>
</reference>
<keyword evidence="2 3" id="KW-0456">Lyase</keyword>
<proteinExistence type="inferred from homology"/>
<dbReference type="SUPFAM" id="SSF51569">
    <property type="entry name" value="Aldolase"/>
    <property type="match status" value="1"/>
</dbReference>
<dbReference type="CDD" id="cd00408">
    <property type="entry name" value="DHDPS-like"/>
    <property type="match status" value="1"/>
</dbReference>